<evidence type="ECO:0000256" key="3">
    <source>
        <dbReference type="RuleBase" id="RU003345"/>
    </source>
</evidence>
<evidence type="ECO:0000256" key="2">
    <source>
        <dbReference type="PROSITE-ProRule" id="PRU10007"/>
    </source>
</evidence>
<feature type="domain" description="Aldehyde dehydrogenase" evidence="4">
    <location>
        <begin position="3"/>
        <end position="454"/>
    </location>
</feature>
<keyword evidence="1 3" id="KW-0560">Oxidoreductase</keyword>
<dbReference type="PANTHER" id="PTHR11699">
    <property type="entry name" value="ALDEHYDE DEHYDROGENASE-RELATED"/>
    <property type="match status" value="1"/>
</dbReference>
<evidence type="ECO:0000313" key="6">
    <source>
        <dbReference type="Proteomes" id="UP000663791"/>
    </source>
</evidence>
<dbReference type="RefSeq" id="WP_205290509.1">
    <property type="nucleotide sequence ID" value="NZ_CP074406.1"/>
</dbReference>
<gene>
    <name evidence="5" type="ORF">JK386_04685</name>
</gene>
<dbReference type="Proteomes" id="UP000663791">
    <property type="component" value="Unassembled WGS sequence"/>
</dbReference>
<sequence>MIQRENPARTDEVVATVPVATADDVDAVVTAADAAQRTWRAVPVAERAAVLLAAADALAAEVDAIAEAMARETGKVLGDARGEAGFAVHVLRFYAGRAPELLAEEVRDDERGRLVVRHRPYGVVAAVTPWNAPLILTMLKLAPGLVAGNALVVKPSPLAPVAVARMVEVLATHLPAGLVAVVQGGAETATALVTHPRTAKVAFTGGDVAGRAIAATASQALVPSVLELGGNDAAVLLDDVALSEADAERLVMAAFATSGQVCMAIKRLYVHRSRLDEVLAAIRAAADRVLCVGDPLHEGSTMGPVVSAESAQRLRALLAAALADGGEAIELGGVNPRSDLSRGHFVRPVLVTGLDDAHPLVAAEQFGPILPVLAFDSVEEVVERANATDLGLGASVWSADEERAFEVAARLEAGFTFINTHNRTGMALDAPFGGIKGSGWGREYGDEGLMEYVQPCVINAPGAFRAGGSGLGAAAYPTA</sequence>
<feature type="active site" evidence="2">
    <location>
        <position position="227"/>
    </location>
</feature>
<name>A0A938Y6L9_9ACTN</name>
<dbReference type="Pfam" id="PF00171">
    <property type="entry name" value="Aldedh"/>
    <property type="match status" value="1"/>
</dbReference>
<accession>A0A938Y6L9</accession>
<evidence type="ECO:0000256" key="1">
    <source>
        <dbReference type="ARBA" id="ARBA00023002"/>
    </source>
</evidence>
<comment type="caution">
    <text evidence="5">The sequence shown here is derived from an EMBL/GenBank/DDBJ whole genome shotgun (WGS) entry which is preliminary data.</text>
</comment>
<dbReference type="Gene3D" id="3.40.309.10">
    <property type="entry name" value="Aldehyde Dehydrogenase, Chain A, domain 2"/>
    <property type="match status" value="1"/>
</dbReference>
<protein>
    <submittedName>
        <fullName evidence="5">Aldehyde dehydrogenase family protein</fullName>
    </submittedName>
</protein>
<dbReference type="SUPFAM" id="SSF53720">
    <property type="entry name" value="ALDH-like"/>
    <property type="match status" value="1"/>
</dbReference>
<dbReference type="PROSITE" id="PS00070">
    <property type="entry name" value="ALDEHYDE_DEHYDR_CYS"/>
    <property type="match status" value="1"/>
</dbReference>
<dbReference type="AlphaFoldDB" id="A0A938Y6L9"/>
<organism evidence="5 6">
    <name type="scientific">Nocardioides faecalis</name>
    <dbReference type="NCBI Taxonomy" id="2803858"/>
    <lineage>
        <taxon>Bacteria</taxon>
        <taxon>Bacillati</taxon>
        <taxon>Actinomycetota</taxon>
        <taxon>Actinomycetes</taxon>
        <taxon>Propionibacteriales</taxon>
        <taxon>Nocardioidaceae</taxon>
        <taxon>Nocardioides</taxon>
    </lineage>
</organism>
<comment type="similarity">
    <text evidence="3">Belongs to the aldehyde dehydrogenase family.</text>
</comment>
<dbReference type="EMBL" id="JAERTX010000004">
    <property type="protein sequence ID" value="MBM9459188.1"/>
    <property type="molecule type" value="Genomic_DNA"/>
</dbReference>
<evidence type="ECO:0000313" key="5">
    <source>
        <dbReference type="EMBL" id="MBM9459188.1"/>
    </source>
</evidence>
<dbReference type="Gene3D" id="3.40.605.10">
    <property type="entry name" value="Aldehyde Dehydrogenase, Chain A, domain 1"/>
    <property type="match status" value="1"/>
</dbReference>
<dbReference type="InterPro" id="IPR016163">
    <property type="entry name" value="Ald_DH_C"/>
</dbReference>
<dbReference type="InterPro" id="IPR015590">
    <property type="entry name" value="Aldehyde_DH_dom"/>
</dbReference>
<dbReference type="InterPro" id="IPR016162">
    <property type="entry name" value="Ald_DH_N"/>
</dbReference>
<dbReference type="InterPro" id="IPR016160">
    <property type="entry name" value="Ald_DH_CS_CYS"/>
</dbReference>
<dbReference type="InterPro" id="IPR016161">
    <property type="entry name" value="Ald_DH/histidinol_DH"/>
</dbReference>
<reference evidence="5" key="1">
    <citation type="submission" date="2021-01" db="EMBL/GenBank/DDBJ databases">
        <title>Novel species in genus Nocardioides.</title>
        <authorList>
            <person name="Zhang G."/>
        </authorList>
    </citation>
    <scope>NUCLEOTIDE SEQUENCE</scope>
    <source>
        <strain evidence="5">Zg-536</strain>
    </source>
</reference>
<proteinExistence type="inferred from homology"/>
<evidence type="ECO:0000259" key="4">
    <source>
        <dbReference type="Pfam" id="PF00171"/>
    </source>
</evidence>
<keyword evidence="6" id="KW-1185">Reference proteome</keyword>
<dbReference type="InterPro" id="IPR029510">
    <property type="entry name" value="Ald_DH_CS_GLU"/>
</dbReference>
<dbReference type="PROSITE" id="PS00687">
    <property type="entry name" value="ALDEHYDE_DEHYDR_GLU"/>
    <property type="match status" value="1"/>
</dbReference>
<dbReference type="GO" id="GO:0016620">
    <property type="term" value="F:oxidoreductase activity, acting on the aldehyde or oxo group of donors, NAD or NADP as acceptor"/>
    <property type="evidence" value="ECO:0007669"/>
    <property type="project" value="InterPro"/>
</dbReference>